<dbReference type="Proteomes" id="UP000319210">
    <property type="component" value="Unassembled WGS sequence"/>
</dbReference>
<keyword evidence="3" id="KW-0378">Hydrolase</keyword>
<name>A0A4Y3QX35_STRCI</name>
<evidence type="ECO:0000256" key="1">
    <source>
        <dbReference type="SAM" id="MobiDB-lite"/>
    </source>
</evidence>
<dbReference type="PANTHER" id="PTHR22642:SF2">
    <property type="entry name" value="PROTEIN LONG AFTER FAR-RED 3"/>
    <property type="match status" value="1"/>
</dbReference>
<dbReference type="Gene3D" id="2.30.40.10">
    <property type="entry name" value="Urease, subunit C, domain 1"/>
    <property type="match status" value="1"/>
</dbReference>
<dbReference type="InterPro" id="IPR013108">
    <property type="entry name" value="Amidohydro_3"/>
</dbReference>
<evidence type="ECO:0000259" key="2">
    <source>
        <dbReference type="Pfam" id="PF07969"/>
    </source>
</evidence>
<evidence type="ECO:0000313" key="3">
    <source>
        <dbReference type="EMBL" id="GEB49801.1"/>
    </source>
</evidence>
<dbReference type="SUPFAM" id="SSF51556">
    <property type="entry name" value="Metallo-dependent hydrolases"/>
    <property type="match status" value="1"/>
</dbReference>
<dbReference type="InterPro" id="IPR011059">
    <property type="entry name" value="Metal-dep_hydrolase_composite"/>
</dbReference>
<comment type="caution">
    <text evidence="3">The sequence shown here is derived from an EMBL/GenBank/DDBJ whole genome shotgun (WGS) entry which is preliminary data.</text>
</comment>
<feature type="region of interest" description="Disordered" evidence="1">
    <location>
        <begin position="536"/>
        <end position="559"/>
    </location>
</feature>
<protein>
    <submittedName>
        <fullName evidence="3">Amidohydrolase</fullName>
    </submittedName>
</protein>
<dbReference type="OrthoDB" id="3173428at2"/>
<dbReference type="Gene3D" id="3.10.310.70">
    <property type="match status" value="1"/>
</dbReference>
<keyword evidence="4" id="KW-1185">Reference proteome</keyword>
<organism evidence="3 4">
    <name type="scientific">Streptomyces cacaoi</name>
    <dbReference type="NCBI Taxonomy" id="1898"/>
    <lineage>
        <taxon>Bacteria</taxon>
        <taxon>Bacillati</taxon>
        <taxon>Actinomycetota</taxon>
        <taxon>Actinomycetes</taxon>
        <taxon>Kitasatosporales</taxon>
        <taxon>Streptomycetaceae</taxon>
        <taxon>Streptomyces</taxon>
    </lineage>
</organism>
<gene>
    <name evidence="3" type="ORF">SCA03_23520</name>
</gene>
<dbReference type="InterPro" id="IPR033932">
    <property type="entry name" value="YtcJ-like"/>
</dbReference>
<feature type="domain" description="Amidohydrolase 3" evidence="2">
    <location>
        <begin position="68"/>
        <end position="552"/>
    </location>
</feature>
<dbReference type="SUPFAM" id="SSF51338">
    <property type="entry name" value="Composite domain of metallo-dependent hydrolases"/>
    <property type="match status" value="1"/>
</dbReference>
<dbReference type="EMBL" id="BJMM01000009">
    <property type="protein sequence ID" value="GEB49801.1"/>
    <property type="molecule type" value="Genomic_DNA"/>
</dbReference>
<reference evidence="3 4" key="1">
    <citation type="submission" date="2019-06" db="EMBL/GenBank/DDBJ databases">
        <title>Whole genome shotgun sequence of Streptomyces cacaoi subsp. cacaoi NBRC 12748.</title>
        <authorList>
            <person name="Hosoyama A."/>
            <person name="Uohara A."/>
            <person name="Ohji S."/>
            <person name="Ichikawa N."/>
        </authorList>
    </citation>
    <scope>NUCLEOTIDE SEQUENCE [LARGE SCALE GENOMIC DNA]</scope>
    <source>
        <strain evidence="3 4">NBRC 12748</strain>
    </source>
</reference>
<dbReference type="PANTHER" id="PTHR22642">
    <property type="entry name" value="IMIDAZOLONEPROPIONASE"/>
    <property type="match status" value="1"/>
</dbReference>
<proteinExistence type="predicted"/>
<dbReference type="CDD" id="cd01300">
    <property type="entry name" value="YtcJ_like"/>
    <property type="match status" value="1"/>
</dbReference>
<sequence>MTAASTHGAPPKESGRARTLLVTGGTVHTLTAAGATEALAVRGDRVVHAGTRDECRAALDGRVDARLDLAGRHMLPGFVDAHCHPVMYGQNLAWADVRPETVPDIDALVDALRTHAGALRPEAPVRGFGYEHRRLAEGRHPTRHDLDRVATDREVYVMNASGHGGVVNTYALNKYGITAGTPDPAGGRIGRTESGEPNGELWDGACDLLTGPDGVKITNHGPNFHLDDPEDVMRSHLLRAQERFLAAGVTTIGDAQVSRRELETYLRARDAGALRMRTSAYLTSALLEDALALGLTRTLGDDTLRIQGVKLYADGTLGGWTAYFPDGYAADCCHHGQLYHSPEEYAELLIRAHRAGLQTATHAQSPYAIGMVLDTVEKALAAAPAAGRRHRIEHCGLPTDADIDRMRALGVHAVLQPQHHLRTGDGTLTAVGDLGHRYNPCGLLRRAGVDFALSSDAPVAPPRPFEAVAAAAHRRTVLGTRLGTPEMRLDVADGLRAHTVGGARALHREHAVGALFAGALADFVVVPGNPFAAEDPDRPAGPMVDETWIGGSPAWTASS</sequence>
<dbReference type="Pfam" id="PF07969">
    <property type="entry name" value="Amidohydro_3"/>
    <property type="match status" value="1"/>
</dbReference>
<dbReference type="GO" id="GO:0016810">
    <property type="term" value="F:hydrolase activity, acting on carbon-nitrogen (but not peptide) bonds"/>
    <property type="evidence" value="ECO:0007669"/>
    <property type="project" value="InterPro"/>
</dbReference>
<accession>A0A4Y3QX35</accession>
<dbReference type="Gene3D" id="3.20.20.140">
    <property type="entry name" value="Metal-dependent hydrolases"/>
    <property type="match status" value="1"/>
</dbReference>
<dbReference type="AlphaFoldDB" id="A0A4Y3QX35"/>
<evidence type="ECO:0000313" key="4">
    <source>
        <dbReference type="Proteomes" id="UP000319210"/>
    </source>
</evidence>
<dbReference type="RefSeq" id="WP_141275351.1">
    <property type="nucleotide sequence ID" value="NZ_BJMM01000009.1"/>
</dbReference>
<dbReference type="InterPro" id="IPR032466">
    <property type="entry name" value="Metal_Hydrolase"/>
</dbReference>